<feature type="transmembrane region" description="Helical" evidence="7">
    <location>
        <begin position="1051"/>
        <end position="1074"/>
    </location>
</feature>
<evidence type="ECO:0000259" key="8">
    <source>
        <dbReference type="Pfam" id="PF07810"/>
    </source>
</evidence>
<evidence type="ECO:0000256" key="3">
    <source>
        <dbReference type="ARBA" id="ARBA00022692"/>
    </source>
</evidence>
<dbReference type="Pfam" id="PF07810">
    <property type="entry name" value="TMC"/>
    <property type="match status" value="1"/>
</dbReference>
<evidence type="ECO:0000256" key="1">
    <source>
        <dbReference type="ARBA" id="ARBA00004141"/>
    </source>
</evidence>
<protein>
    <recommendedName>
        <fullName evidence="8">TMC domain-containing protein</fullName>
    </recommendedName>
</protein>
<feature type="transmembrane region" description="Helical" evidence="7">
    <location>
        <begin position="264"/>
        <end position="282"/>
    </location>
</feature>
<feature type="transmembrane region" description="Helical" evidence="7">
    <location>
        <begin position="475"/>
        <end position="494"/>
    </location>
</feature>
<feature type="domain" description="TMC" evidence="8">
    <location>
        <begin position="931"/>
        <end position="1046"/>
    </location>
</feature>
<feature type="transmembrane region" description="Helical" evidence="7">
    <location>
        <begin position="506"/>
        <end position="526"/>
    </location>
</feature>
<dbReference type="Proteomes" id="UP001153954">
    <property type="component" value="Unassembled WGS sequence"/>
</dbReference>
<dbReference type="InterPro" id="IPR012496">
    <property type="entry name" value="TMC_dom"/>
</dbReference>
<keyword evidence="5 7" id="KW-0472">Membrane</keyword>
<organism evidence="9 10">
    <name type="scientific">Euphydryas editha</name>
    <name type="common">Edith's checkerspot</name>
    <dbReference type="NCBI Taxonomy" id="104508"/>
    <lineage>
        <taxon>Eukaryota</taxon>
        <taxon>Metazoa</taxon>
        <taxon>Ecdysozoa</taxon>
        <taxon>Arthropoda</taxon>
        <taxon>Hexapoda</taxon>
        <taxon>Insecta</taxon>
        <taxon>Pterygota</taxon>
        <taxon>Neoptera</taxon>
        <taxon>Endopterygota</taxon>
        <taxon>Lepidoptera</taxon>
        <taxon>Glossata</taxon>
        <taxon>Ditrysia</taxon>
        <taxon>Papilionoidea</taxon>
        <taxon>Nymphalidae</taxon>
        <taxon>Nymphalinae</taxon>
        <taxon>Euphydryas</taxon>
    </lineage>
</organism>
<sequence length="1467" mass="169033">MDSKGKERGILKVEQRQRPVADTKLELTPQGSYDRPLSSPQPSVDRLSVTWADPGSMTSSGVNLFHLPSETVNEVKFSPSTGDGSEDEDYSASLSAVLRQRRASVRRSRKGRARRSSSPFLADEPCSRRRSSVFTTSSGDTAISIDDQTIVTQEQIFENIHLHKEVLGSVKQRPYGMRRKLKIVQQAKGYIKRHEGQLQERLAQSKSTKDIYARFNILLATKWQQLKREAANTSNLLIPWELRIKEIESHFGSVVASYFTFLRWLFWVNLVIGFILLVFVIIPEYLTANPAQDGERKIIMDDEYLNATNLLTLWEFEGVLKQSPIFYGYYSNVERPEYRMPLAYFLTGLAVYIYSFVAILRKMAENSRMSKLSEKEDECIFSWKLFTGWDFMIGNAETAHNRIASVILGFKEALLEEAEKKKNLRNWRIISLRAMVNICVIILLVVSAFAVVTVVSRSDDNTKVRSWWRENETTIVVTVISITFPVFFELLGFLEHYHPRKQLRLQLARIMVLNLLNLYSLIFALFSKIEGMSKDLDKLQPKLHMNVTAITENMYNISEPLGLHSSCYDTIVPCLPCNMLKIHMQKSNEEISRGNSKQRSSDYIINDIGIFTAKNKNKKKVEKRNMRYTEFAKNLIENKNNDSHNEENTALLKEIERIHNLSQQTALNDYNDTLETDDTESYDFNDDLYHSTDTTLITETELDYKSTFSSLDSIYSTTNMNTETNNKLSSITESFYSTETTEPQVFFIHNTQNTEVASFSTPNTNLDKEASTNAETAYTNVDIGKHSFDITETPELSYTLYKNSDTTFLHETSSFDFTSEMSFTNDKTDVLTSTLISSTSENVIVCPDMSFNCSINCGDKNITQIFYMSNCTIIDMKCYITLCNTMQNLDLEDTKKNNTNFTMIDTVYFDHFHRKMYNLTVATKKKLLKLCWETMFGQELVKLTMMDLVFVLLGTLFLDFFRALFVRYMNKCWCWDLEKKFPEYGDFKIAENILHLINNQGMVWMGMFFSPGLVILNIFKLMIMMYLRSWAVMTCNVPHEVVFRVSKSNNFYLALLLTMLFLCVLPVGYTIVCVTPSWHCGPFSEYERIYKIFTNNIYKILPKTLHFALEYIASPAIVIPLLVLLILIIYYLTSLTNSLREANNDLKIQLRRERTEERRKMFQLADTRRRAGSSSIENTPFTRWKKALPYLSLTKSIESDERKTMANDTKETSKTIKKKGIFAKIVGLAIDRKSNGESVPEVSPSTHNNDEETDTDFHENLPKEVLKIKDITFNKNVEVKKKSNVEFKTEDNLIKNFQKIDNCTEVKTRGINIGNNNIPEKLMKRNPDIKDIKNNVSNDKCVLKKNTSNDKCIKRKQSSESSSLSKQTDSIGSVIPVITISTTESDDEILQTFHKEKIKNENKNLENDEKVQETVKNKNPKSNLKRNRNCSDLKSLQRQSSVDSINENKSPKEKKSEDIGHKYQYSL</sequence>
<evidence type="ECO:0000256" key="7">
    <source>
        <dbReference type="SAM" id="Phobius"/>
    </source>
</evidence>
<dbReference type="InterPro" id="IPR038900">
    <property type="entry name" value="TMC"/>
</dbReference>
<evidence type="ECO:0000256" key="2">
    <source>
        <dbReference type="ARBA" id="ARBA00006510"/>
    </source>
</evidence>
<feature type="compositionally biased region" description="Basic residues" evidence="6">
    <location>
        <begin position="101"/>
        <end position="115"/>
    </location>
</feature>
<feature type="region of interest" description="Disordered" evidence="6">
    <location>
        <begin position="1"/>
        <end position="50"/>
    </location>
</feature>
<feature type="region of interest" description="Disordered" evidence="6">
    <location>
        <begin position="1234"/>
        <end position="1256"/>
    </location>
</feature>
<keyword evidence="4 7" id="KW-1133">Transmembrane helix</keyword>
<name>A0AAU9UXC5_EUPED</name>
<evidence type="ECO:0000313" key="10">
    <source>
        <dbReference type="Proteomes" id="UP001153954"/>
    </source>
</evidence>
<comment type="subcellular location">
    <subcellularLocation>
        <location evidence="1">Membrane</location>
        <topology evidence="1">Multi-pass membrane protein</topology>
    </subcellularLocation>
</comment>
<comment type="similarity">
    <text evidence="2">Belongs to the TMC family.</text>
</comment>
<gene>
    <name evidence="9" type="ORF">EEDITHA_LOCUS18156</name>
</gene>
<evidence type="ECO:0000313" key="9">
    <source>
        <dbReference type="EMBL" id="CAH2103676.1"/>
    </source>
</evidence>
<dbReference type="EMBL" id="CAKOGL010000026">
    <property type="protein sequence ID" value="CAH2103676.1"/>
    <property type="molecule type" value="Genomic_DNA"/>
</dbReference>
<proteinExistence type="inferred from homology"/>
<dbReference type="GO" id="GO:0008381">
    <property type="term" value="F:mechanosensitive monoatomic ion channel activity"/>
    <property type="evidence" value="ECO:0007669"/>
    <property type="project" value="TreeGrafter"/>
</dbReference>
<dbReference type="GO" id="GO:0005886">
    <property type="term" value="C:plasma membrane"/>
    <property type="evidence" value="ECO:0007669"/>
    <property type="project" value="InterPro"/>
</dbReference>
<feature type="compositionally biased region" description="Basic and acidic residues" evidence="6">
    <location>
        <begin position="1"/>
        <end position="25"/>
    </location>
</feature>
<evidence type="ECO:0000256" key="4">
    <source>
        <dbReference type="ARBA" id="ARBA00022989"/>
    </source>
</evidence>
<feature type="transmembrane region" description="Helical" evidence="7">
    <location>
        <begin position="1008"/>
        <end position="1031"/>
    </location>
</feature>
<feature type="compositionally biased region" description="Basic and acidic residues" evidence="6">
    <location>
        <begin position="1401"/>
        <end position="1416"/>
    </location>
</feature>
<feature type="transmembrane region" description="Helical" evidence="7">
    <location>
        <begin position="430"/>
        <end position="455"/>
    </location>
</feature>
<accession>A0AAU9UXC5</accession>
<feature type="transmembrane region" description="Helical" evidence="7">
    <location>
        <begin position="342"/>
        <end position="360"/>
    </location>
</feature>
<feature type="transmembrane region" description="Helical" evidence="7">
    <location>
        <begin position="940"/>
        <end position="961"/>
    </location>
</feature>
<feature type="transmembrane region" description="Helical" evidence="7">
    <location>
        <begin position="1108"/>
        <end position="1132"/>
    </location>
</feature>
<feature type="compositionally biased region" description="Basic and acidic residues" evidence="6">
    <location>
        <begin position="1449"/>
        <end position="1461"/>
    </location>
</feature>
<feature type="region of interest" description="Disordered" evidence="6">
    <location>
        <begin position="1401"/>
        <end position="1467"/>
    </location>
</feature>
<evidence type="ECO:0000256" key="5">
    <source>
        <dbReference type="ARBA" id="ARBA00023136"/>
    </source>
</evidence>
<keyword evidence="3 7" id="KW-0812">Transmembrane</keyword>
<dbReference type="PANTHER" id="PTHR23302">
    <property type="entry name" value="TRANSMEMBRANE CHANNEL-RELATED"/>
    <property type="match status" value="1"/>
</dbReference>
<keyword evidence="10" id="KW-1185">Reference proteome</keyword>
<comment type="caution">
    <text evidence="9">The sequence shown here is derived from an EMBL/GenBank/DDBJ whole genome shotgun (WGS) entry which is preliminary data.</text>
</comment>
<dbReference type="PANTHER" id="PTHR23302:SF40">
    <property type="entry name" value="TRANSMEMBRANE CHANNEL-LIKE PROTEIN"/>
    <property type="match status" value="1"/>
</dbReference>
<feature type="region of interest" description="Disordered" evidence="6">
    <location>
        <begin position="101"/>
        <end position="133"/>
    </location>
</feature>
<reference evidence="9" key="1">
    <citation type="submission" date="2022-03" db="EMBL/GenBank/DDBJ databases">
        <authorList>
            <person name="Tunstrom K."/>
        </authorList>
    </citation>
    <scope>NUCLEOTIDE SEQUENCE</scope>
</reference>
<evidence type="ECO:0000256" key="6">
    <source>
        <dbReference type="SAM" id="MobiDB-lite"/>
    </source>
</evidence>
<feature type="compositionally biased region" description="Polar residues" evidence="6">
    <location>
        <begin position="1430"/>
        <end position="1445"/>
    </location>
</feature>